<dbReference type="PANTHER" id="PTHR35807:SF1">
    <property type="entry name" value="TRANSCRIPTIONAL REGULATOR REDD"/>
    <property type="match status" value="1"/>
</dbReference>
<dbReference type="Pfam" id="PF05729">
    <property type="entry name" value="NACHT"/>
    <property type="match status" value="1"/>
</dbReference>
<reference evidence="9 10" key="1">
    <citation type="submission" date="2024-09" db="EMBL/GenBank/DDBJ databases">
        <authorList>
            <person name="Sun Q."/>
            <person name="Mori K."/>
        </authorList>
    </citation>
    <scope>NUCLEOTIDE SEQUENCE [LARGE SCALE GENOMIC DNA]</scope>
    <source>
        <strain evidence="9 10">JCM 3324</strain>
    </source>
</reference>
<dbReference type="Pfam" id="PF00486">
    <property type="entry name" value="Trans_reg_C"/>
    <property type="match status" value="1"/>
</dbReference>
<dbReference type="EMBL" id="JBHMCF010000061">
    <property type="protein sequence ID" value="MFB9477397.1"/>
    <property type="molecule type" value="Genomic_DNA"/>
</dbReference>
<dbReference type="Gene3D" id="1.25.40.10">
    <property type="entry name" value="Tetratricopeptide repeat domain"/>
    <property type="match status" value="2"/>
</dbReference>
<proteinExistence type="inferred from homology"/>
<dbReference type="Gene3D" id="3.40.50.300">
    <property type="entry name" value="P-loop containing nucleotide triphosphate hydrolases"/>
    <property type="match status" value="1"/>
</dbReference>
<dbReference type="Pfam" id="PF13181">
    <property type="entry name" value="TPR_8"/>
    <property type="match status" value="1"/>
</dbReference>
<comment type="similarity">
    <text evidence="1">Belongs to the AfsR/DnrI/RedD regulatory family.</text>
</comment>
<dbReference type="SMART" id="SM01043">
    <property type="entry name" value="BTAD"/>
    <property type="match status" value="1"/>
</dbReference>
<dbReference type="InterPro" id="IPR016032">
    <property type="entry name" value="Sig_transdc_resp-reg_C-effctor"/>
</dbReference>
<dbReference type="SUPFAM" id="SSF46894">
    <property type="entry name" value="C-terminal effector domain of the bipartite response regulators"/>
    <property type="match status" value="1"/>
</dbReference>
<dbReference type="PROSITE" id="PS51755">
    <property type="entry name" value="OMPR_PHOB"/>
    <property type="match status" value="1"/>
</dbReference>
<dbReference type="InterPro" id="IPR019734">
    <property type="entry name" value="TPR_rpt"/>
</dbReference>
<keyword evidence="10" id="KW-1185">Reference proteome</keyword>
<keyword evidence="4" id="KW-0804">Transcription</keyword>
<evidence type="ECO:0000256" key="3">
    <source>
        <dbReference type="ARBA" id="ARBA00023125"/>
    </source>
</evidence>
<evidence type="ECO:0000256" key="7">
    <source>
        <dbReference type="SAM" id="MobiDB-lite"/>
    </source>
</evidence>
<keyword evidence="3 6" id="KW-0238">DNA-binding</keyword>
<dbReference type="SMART" id="SM00028">
    <property type="entry name" value="TPR"/>
    <property type="match status" value="5"/>
</dbReference>
<dbReference type="SUPFAM" id="SSF48452">
    <property type="entry name" value="TPR-like"/>
    <property type="match status" value="2"/>
</dbReference>
<accession>A0ABV5P4F4</accession>
<dbReference type="Gene3D" id="1.10.10.10">
    <property type="entry name" value="Winged helix-like DNA-binding domain superfamily/Winged helix DNA-binding domain"/>
    <property type="match status" value="1"/>
</dbReference>
<evidence type="ECO:0000256" key="6">
    <source>
        <dbReference type="PROSITE-ProRule" id="PRU01091"/>
    </source>
</evidence>
<gene>
    <name evidence="9" type="ORF">ACFFR3_48550</name>
</gene>
<evidence type="ECO:0000259" key="8">
    <source>
        <dbReference type="PROSITE" id="PS51755"/>
    </source>
</evidence>
<feature type="repeat" description="TPR" evidence="5">
    <location>
        <begin position="837"/>
        <end position="870"/>
    </location>
</feature>
<dbReference type="InterPro" id="IPR036388">
    <property type="entry name" value="WH-like_DNA-bd_sf"/>
</dbReference>
<evidence type="ECO:0000256" key="5">
    <source>
        <dbReference type="PROSITE-ProRule" id="PRU00339"/>
    </source>
</evidence>
<dbReference type="InterPro" id="IPR011990">
    <property type="entry name" value="TPR-like_helical_dom_sf"/>
</dbReference>
<feature type="DNA-binding region" description="OmpR/PhoB-type" evidence="6">
    <location>
        <begin position="1"/>
        <end position="101"/>
    </location>
</feature>
<dbReference type="InterPro" id="IPR027417">
    <property type="entry name" value="P-loop_NTPase"/>
</dbReference>
<dbReference type="InterPro" id="IPR007111">
    <property type="entry name" value="NACHT_NTPase"/>
</dbReference>
<evidence type="ECO:0000313" key="10">
    <source>
        <dbReference type="Proteomes" id="UP001589568"/>
    </source>
</evidence>
<evidence type="ECO:0000256" key="4">
    <source>
        <dbReference type="ARBA" id="ARBA00023163"/>
    </source>
</evidence>
<sequence>MEKPDGNAPAILFRLLGPLQLEAGAGKVTFSGRQGALLAALLLQADRVVSTQRLAEAIWAEPLPSGAASRVRMLVSEVRRACAALGAPVIHTQRPGYLVRLGPARLDLACFQDQIALARQAPAEQALGHYDEALRWWRGAPLAGITGSYAETQAEWLDGLRLDALEERLSVLLALGRTTDVVTEARALSGEAPFRERLHEQLMQALYESGRPSEALEVYRQFRCRLVNELGLEPTDELQQLQHRILRSEANPRRPHRQDGPPALPVPSQLPAAPASFTNRSDELAELDRRQSVETGHVGVTVISGPGGSGKTWLALHWAHTHRDRYPDGQLYANLRGFDAAEEPVPPGTVLRHFLTALGVPPAVIPDEQEARAALYRSVLADRRVLIVLDNARDSAQVTPLIPGRPGCTVLVTSRNRLVSLHTTHDARLLEVGAFSDEEARRMLAHHFGPDTMAADPDSVAVLLKHTGGLPLALGVLAARATAHPGFPLAVLARELRDPATRLDALQTGDLGADLRAVFASSYAALDPPAARLFLLLGTVPGPEIGLPAAAALAGLPPAATRTLISMLETATLIRQHAPGRYWMHDLIQLYAAERAEADLPAETRRQALTRLVETYTDTACAADRALYPHRPAVARRGGRHVFADAAAALAWFEAELPCLLPAQVLAAELGMDAETWQLAWGMNTFLLRRSYTRERLTSWEIALAAAERLRLPYTAAVVHWHTGYAHAAAGRIDAAAGHLDRALELFGQAQDRPMLAQVHHTFGWTWSVHGQPRRGLAHAQTALRLQREAGDPIWEANALSAVGWIRLQLGEYDAARDACEQALTLFRRHHDGGGEAATLDSLGLLAFHQGEYERALEYYGRCLDLREGTGNASQSADTLVAFGDTHHALGHTAEARAAWRRALTLYDAQHRRAESERVRQKLLPP</sequence>
<protein>
    <submittedName>
        <fullName evidence="9">BTAD domain-containing putative transcriptional regulator</fullName>
    </submittedName>
</protein>
<dbReference type="InterPro" id="IPR005158">
    <property type="entry name" value="BTAD"/>
</dbReference>
<dbReference type="CDD" id="cd15831">
    <property type="entry name" value="BTAD"/>
    <property type="match status" value="1"/>
</dbReference>
<feature type="region of interest" description="Disordered" evidence="7">
    <location>
        <begin position="248"/>
        <end position="275"/>
    </location>
</feature>
<dbReference type="InterPro" id="IPR051677">
    <property type="entry name" value="AfsR-DnrI-RedD_regulator"/>
</dbReference>
<dbReference type="InterPro" id="IPR001867">
    <property type="entry name" value="OmpR/PhoB-type_DNA-bd"/>
</dbReference>
<dbReference type="PANTHER" id="PTHR35807">
    <property type="entry name" value="TRANSCRIPTIONAL REGULATOR REDD-RELATED"/>
    <property type="match status" value="1"/>
</dbReference>
<dbReference type="Pfam" id="PF13424">
    <property type="entry name" value="TPR_12"/>
    <property type="match status" value="1"/>
</dbReference>
<keyword evidence="2" id="KW-0805">Transcription regulation</keyword>
<comment type="caution">
    <text evidence="9">The sequence shown here is derived from an EMBL/GenBank/DDBJ whole genome shotgun (WGS) entry which is preliminary data.</text>
</comment>
<evidence type="ECO:0000256" key="1">
    <source>
        <dbReference type="ARBA" id="ARBA00005820"/>
    </source>
</evidence>
<dbReference type="PROSITE" id="PS50005">
    <property type="entry name" value="TPR"/>
    <property type="match status" value="1"/>
</dbReference>
<evidence type="ECO:0000256" key="2">
    <source>
        <dbReference type="ARBA" id="ARBA00023015"/>
    </source>
</evidence>
<name>A0ABV5P4F4_9ACTN</name>
<feature type="domain" description="OmpR/PhoB-type" evidence="8">
    <location>
        <begin position="1"/>
        <end position="101"/>
    </location>
</feature>
<dbReference type="SUPFAM" id="SSF52540">
    <property type="entry name" value="P-loop containing nucleoside triphosphate hydrolases"/>
    <property type="match status" value="1"/>
</dbReference>
<organism evidence="9 10">
    <name type="scientific">Nonomuraea salmonea</name>
    <dbReference type="NCBI Taxonomy" id="46181"/>
    <lineage>
        <taxon>Bacteria</taxon>
        <taxon>Bacillati</taxon>
        <taxon>Actinomycetota</taxon>
        <taxon>Actinomycetes</taxon>
        <taxon>Streptosporangiales</taxon>
        <taxon>Streptosporangiaceae</taxon>
        <taxon>Nonomuraea</taxon>
    </lineage>
</organism>
<dbReference type="RefSeq" id="WP_379485403.1">
    <property type="nucleotide sequence ID" value="NZ_JBHMCF010000061.1"/>
</dbReference>
<evidence type="ECO:0000313" key="9">
    <source>
        <dbReference type="EMBL" id="MFB9477397.1"/>
    </source>
</evidence>
<keyword evidence="5" id="KW-0802">TPR repeat</keyword>
<dbReference type="Proteomes" id="UP001589568">
    <property type="component" value="Unassembled WGS sequence"/>
</dbReference>
<dbReference type="Pfam" id="PF03704">
    <property type="entry name" value="BTAD"/>
    <property type="match status" value="1"/>
</dbReference>
<dbReference type="SMART" id="SM00862">
    <property type="entry name" value="Trans_reg_C"/>
    <property type="match status" value="1"/>
</dbReference>
<dbReference type="PRINTS" id="PR00364">
    <property type="entry name" value="DISEASERSIST"/>
</dbReference>